<dbReference type="Gene3D" id="3.80.10.10">
    <property type="entry name" value="Ribonuclease Inhibitor"/>
    <property type="match status" value="2"/>
</dbReference>
<protein>
    <submittedName>
        <fullName evidence="7">Dynein assembly factor 1 axonemal</fullName>
    </submittedName>
</protein>
<gene>
    <name evidence="7" type="ORF">PHET_02933</name>
</gene>
<dbReference type="PROSITE" id="PS51450">
    <property type="entry name" value="LRR"/>
    <property type="match status" value="5"/>
</dbReference>
<dbReference type="InterPro" id="IPR032675">
    <property type="entry name" value="LRR_dom_sf"/>
</dbReference>
<dbReference type="PANTHER" id="PTHR45973">
    <property type="entry name" value="PROTEIN PHOSPHATASE 1 REGULATORY SUBUNIT SDS22-RELATED"/>
    <property type="match status" value="1"/>
</dbReference>
<name>A0A8J4SRF5_9TREM</name>
<keyword evidence="8" id="KW-1185">Reference proteome</keyword>
<keyword evidence="3" id="KW-0677">Repeat</keyword>
<evidence type="ECO:0000256" key="6">
    <source>
        <dbReference type="SAM" id="MobiDB-lite"/>
    </source>
</evidence>
<feature type="compositionally biased region" description="Polar residues" evidence="6">
    <location>
        <begin position="88"/>
        <end position="105"/>
    </location>
</feature>
<dbReference type="InterPro" id="IPR001611">
    <property type="entry name" value="Leu-rich_rpt"/>
</dbReference>
<dbReference type="FunFam" id="3.80.10.10:FF:000166">
    <property type="entry name" value="Dynein assembly factor 1, axonemal"/>
    <property type="match status" value="1"/>
</dbReference>
<evidence type="ECO:0000313" key="7">
    <source>
        <dbReference type="EMBL" id="KAF5403397.1"/>
    </source>
</evidence>
<evidence type="ECO:0000256" key="5">
    <source>
        <dbReference type="ARBA" id="ARBA00023273"/>
    </source>
</evidence>
<comment type="subcellular location">
    <subcellularLocation>
        <location evidence="1">Cell projection</location>
        <location evidence="1">Cilium</location>
    </subcellularLocation>
</comment>
<dbReference type="OrthoDB" id="1904536at2759"/>
<keyword evidence="5" id="KW-0966">Cell projection</keyword>
<dbReference type="SUPFAM" id="SSF52075">
    <property type="entry name" value="Outer arm dynein light chain 1"/>
    <property type="match status" value="1"/>
</dbReference>
<evidence type="ECO:0000256" key="3">
    <source>
        <dbReference type="ARBA" id="ARBA00022737"/>
    </source>
</evidence>
<organism evidence="7 8">
    <name type="scientific">Paragonimus heterotremus</name>
    <dbReference type="NCBI Taxonomy" id="100268"/>
    <lineage>
        <taxon>Eukaryota</taxon>
        <taxon>Metazoa</taxon>
        <taxon>Spiralia</taxon>
        <taxon>Lophotrochozoa</taxon>
        <taxon>Platyhelminthes</taxon>
        <taxon>Trematoda</taxon>
        <taxon>Digenea</taxon>
        <taxon>Plagiorchiida</taxon>
        <taxon>Troglotremata</taxon>
        <taxon>Troglotrematidae</taxon>
        <taxon>Paragonimus</taxon>
    </lineage>
</organism>
<dbReference type="PANTHER" id="PTHR45973:SF9">
    <property type="entry name" value="LEUCINE-RICH REPEAT-CONTAINING PROTEIN 46"/>
    <property type="match status" value="1"/>
</dbReference>
<evidence type="ECO:0000313" key="8">
    <source>
        <dbReference type="Proteomes" id="UP000748531"/>
    </source>
</evidence>
<accession>A0A8J4SRF5</accession>
<evidence type="ECO:0000256" key="2">
    <source>
        <dbReference type="ARBA" id="ARBA00022614"/>
    </source>
</evidence>
<dbReference type="Pfam" id="PF14580">
    <property type="entry name" value="LRR_9"/>
    <property type="match status" value="1"/>
</dbReference>
<evidence type="ECO:0000256" key="4">
    <source>
        <dbReference type="ARBA" id="ARBA00023069"/>
    </source>
</evidence>
<reference evidence="7" key="1">
    <citation type="submission" date="2019-05" db="EMBL/GenBank/DDBJ databases">
        <title>Annotation for the trematode Paragonimus heterotremus.</title>
        <authorList>
            <person name="Choi Y.-J."/>
        </authorList>
    </citation>
    <scope>NUCLEOTIDE SEQUENCE</scope>
    <source>
        <strain evidence="7">LC</strain>
    </source>
</reference>
<proteinExistence type="predicted"/>
<feature type="region of interest" description="Disordered" evidence="6">
    <location>
        <begin position="88"/>
        <end position="114"/>
    </location>
</feature>
<dbReference type="EMBL" id="LUCH01001250">
    <property type="protein sequence ID" value="KAF5403397.1"/>
    <property type="molecule type" value="Genomic_DNA"/>
</dbReference>
<dbReference type="SMART" id="SM00365">
    <property type="entry name" value="LRR_SD22"/>
    <property type="match status" value="4"/>
</dbReference>
<dbReference type="Proteomes" id="UP000748531">
    <property type="component" value="Unassembled WGS sequence"/>
</dbReference>
<dbReference type="InterPro" id="IPR050576">
    <property type="entry name" value="Cilia_flagella_integrity"/>
</dbReference>
<feature type="region of interest" description="Disordered" evidence="6">
    <location>
        <begin position="413"/>
        <end position="502"/>
    </location>
</feature>
<comment type="caution">
    <text evidence="7">The sequence shown here is derived from an EMBL/GenBank/DDBJ whole genome shotgun (WGS) entry which is preliminary data.</text>
</comment>
<feature type="compositionally biased region" description="Polar residues" evidence="6">
    <location>
        <begin position="439"/>
        <end position="449"/>
    </location>
</feature>
<sequence>MVECEPILCNKAYGNGIGIQLSTLSSDEQPSEYQTVTVLQELDNRILSNEISMAVEMNENQHGSPQENELLETRGIPEGKAEVEVNELSDTGAQASENTEMTSSGDSDKNTENSIFNVDLSNLPYPPGYSILNHRELKHDSNKETHEEDPRIKGPRITKEFLRKHCAKHKLYQTPHLNDILYLHFNGFSKIENLTEYTGLKCLFLEVNGIQSISGLESQTELRSLYLSKNLIRKIENLDHMQYLDTLDISNNMVSKIENLDKLPNFTRLIIAHNKLSDLDDLIHLVNCPQLSVLDLQHNHIKDPEVIEEVFAKMPSLRVLYNQGNPFVREVKNYRRKIINLCKQLTYLDDRPVFPKDRACAEAFFEGGAEYEYEVRQKWNEAEQQKISDSCRWLREKRQIIEARRREKELKDAAEAAGLPTDDIHVNPGDIDWLYGDQRPTSESSSNEMPGSERLDGEGQENETGSGTEVLHEDMEQEAQEKATSGAGDVGSDYRTRPRSGPAMAAQMIQEVYDDFEQFRKKSAEGEKSEIEKQKAEIVAYGQIVEDEMPPETPVPLTCAQQFDDHEPKTEADEQQVLNTSRNTISTNVPLGTMSHTTCMEETELLKPKDENSELEISECVKPTDKLEVSSVFGKNFVKPDDLWRQPFISQLVLTSKQETDLDC</sequence>
<keyword evidence="2" id="KW-0433">Leucine-rich repeat</keyword>
<dbReference type="AlphaFoldDB" id="A0A8J4SRF5"/>
<evidence type="ECO:0000256" key="1">
    <source>
        <dbReference type="ARBA" id="ARBA00004138"/>
    </source>
</evidence>
<keyword evidence="4" id="KW-0969">Cilium</keyword>